<organism evidence="3">
    <name type="scientific">Haptolina brevifila</name>
    <dbReference type="NCBI Taxonomy" id="156173"/>
    <lineage>
        <taxon>Eukaryota</taxon>
        <taxon>Haptista</taxon>
        <taxon>Haptophyta</taxon>
        <taxon>Prymnesiophyceae</taxon>
        <taxon>Prymnesiales</taxon>
        <taxon>Prymnesiaceae</taxon>
        <taxon>Haptolina</taxon>
    </lineage>
</organism>
<evidence type="ECO:0000256" key="1">
    <source>
        <dbReference type="SAM" id="MobiDB-lite"/>
    </source>
</evidence>
<feature type="transmembrane region" description="Helical" evidence="2">
    <location>
        <begin position="21"/>
        <end position="40"/>
    </location>
</feature>
<feature type="compositionally biased region" description="Low complexity" evidence="1">
    <location>
        <begin position="70"/>
        <end position="82"/>
    </location>
</feature>
<name>A0A7S2IU36_9EUKA</name>
<accession>A0A7S2IU36</accession>
<keyword evidence="2" id="KW-1133">Transmembrane helix</keyword>
<evidence type="ECO:0000256" key="2">
    <source>
        <dbReference type="SAM" id="Phobius"/>
    </source>
</evidence>
<dbReference type="AlphaFoldDB" id="A0A7S2IU36"/>
<dbReference type="EMBL" id="HBGU01067484">
    <property type="protein sequence ID" value="CAD9527635.1"/>
    <property type="molecule type" value="Transcribed_RNA"/>
</dbReference>
<keyword evidence="2" id="KW-0472">Membrane</keyword>
<evidence type="ECO:0000313" key="3">
    <source>
        <dbReference type="EMBL" id="CAD9527635.1"/>
    </source>
</evidence>
<feature type="region of interest" description="Disordered" evidence="1">
    <location>
        <begin position="70"/>
        <end position="90"/>
    </location>
</feature>
<sequence length="170" mass="18224">MPSKLAVKDCRRVRLVRLVGWMVRLGWMAGWSVCMSQLGIDGRRPAIRLIGGGRIIRWLLEPEPALRYDSLSSSSESSPELECGSNPPSLRPLVTRRAPSGVLCPSPAPVSRLCCEAGLRGRATLPGPMGLPGRAAEGLLLPERLILPPPLRCSMGLGRTADCCCLKGAS</sequence>
<reference evidence="3" key="1">
    <citation type="submission" date="2021-01" db="EMBL/GenBank/DDBJ databases">
        <authorList>
            <person name="Corre E."/>
            <person name="Pelletier E."/>
            <person name="Niang G."/>
            <person name="Scheremetjew M."/>
            <person name="Finn R."/>
            <person name="Kale V."/>
            <person name="Holt S."/>
            <person name="Cochrane G."/>
            <person name="Meng A."/>
            <person name="Brown T."/>
            <person name="Cohen L."/>
        </authorList>
    </citation>
    <scope>NUCLEOTIDE SEQUENCE</scope>
    <source>
        <strain evidence="3">UTEX LB 985</strain>
    </source>
</reference>
<protein>
    <submittedName>
        <fullName evidence="3">Uncharacterized protein</fullName>
    </submittedName>
</protein>
<proteinExistence type="predicted"/>
<keyword evidence="2" id="KW-0812">Transmembrane</keyword>
<gene>
    <name evidence="3" type="ORF">CBRE1094_LOCUS36791</name>
</gene>